<keyword evidence="2 9" id="KW-1005">Bacterial flagellum biogenesis</keyword>
<dbReference type="AlphaFoldDB" id="A0A1A5X133"/>
<dbReference type="Pfam" id="PF05247">
    <property type="entry name" value="FlhD"/>
    <property type="match status" value="1"/>
</dbReference>
<dbReference type="Gene3D" id="1.10.4000.10">
    <property type="entry name" value="Flagellar transcriptional activator FlhD"/>
    <property type="match status" value="1"/>
</dbReference>
<evidence type="ECO:0000256" key="5">
    <source>
        <dbReference type="ARBA" id="ARBA00023157"/>
    </source>
</evidence>
<dbReference type="GeneID" id="61303653"/>
<evidence type="ECO:0000256" key="4">
    <source>
        <dbReference type="ARBA" id="ARBA00023125"/>
    </source>
</evidence>
<evidence type="ECO:0000313" key="13">
    <source>
        <dbReference type="Proteomes" id="UP000247515"/>
    </source>
</evidence>
<keyword evidence="11" id="KW-0282">Flagellum</keyword>
<keyword evidence="5 9" id="KW-1015">Disulfide bond</keyword>
<dbReference type="EMBL" id="QJJV01000010">
    <property type="protein sequence ID" value="PXX15334.1"/>
    <property type="molecule type" value="Genomic_DNA"/>
</dbReference>
<keyword evidence="7 9" id="KW-0804">Transcription</keyword>
<protein>
    <recommendedName>
        <fullName evidence="9">Flagellar transcriptional regulator FlhD</fullName>
    </recommendedName>
</protein>
<evidence type="ECO:0000256" key="3">
    <source>
        <dbReference type="ARBA" id="ARBA00023015"/>
    </source>
</evidence>
<dbReference type="GO" id="GO:0045893">
    <property type="term" value="P:positive regulation of DNA-templated transcription"/>
    <property type="evidence" value="ECO:0007669"/>
    <property type="project" value="InterPro"/>
</dbReference>
<keyword evidence="4 9" id="KW-0238">DNA-binding</keyword>
<dbReference type="EMBL" id="FNZM01000005">
    <property type="protein sequence ID" value="SEJ47937.1"/>
    <property type="molecule type" value="Genomic_DNA"/>
</dbReference>
<dbReference type="HAMAP" id="MF_00725">
    <property type="entry name" value="FlhD"/>
    <property type="match status" value="1"/>
</dbReference>
<dbReference type="GO" id="GO:0044780">
    <property type="term" value="P:bacterial-type flagellum assembly"/>
    <property type="evidence" value="ECO:0007669"/>
    <property type="project" value="InterPro"/>
</dbReference>
<proteinExistence type="inferred from homology"/>
<dbReference type="OrthoDB" id="5298036at2"/>
<comment type="subcellular location">
    <subcellularLocation>
        <location evidence="9">Cytoplasm</location>
    </subcellularLocation>
</comment>
<dbReference type="SUPFAM" id="SSF63592">
    <property type="entry name" value="Flagellar transcriptional activator FlhD"/>
    <property type="match status" value="1"/>
</dbReference>
<evidence type="ECO:0000256" key="1">
    <source>
        <dbReference type="ARBA" id="ARBA00022490"/>
    </source>
</evidence>
<feature type="disulfide bond" description="Interchain" evidence="9">
    <location>
        <position position="68"/>
    </location>
</feature>
<dbReference type="Proteomes" id="UP000247515">
    <property type="component" value="Unassembled WGS sequence"/>
</dbReference>
<reference evidence="10 13" key="2">
    <citation type="submission" date="2018-05" db="EMBL/GenBank/DDBJ databases">
        <title>Genomic Encyclopedia of Type Strains, Phase IV (KMG-V): Genome sequencing to study the core and pangenomes of soil and plant-associated prokaryotes.</title>
        <authorList>
            <person name="Whitman W."/>
        </authorList>
    </citation>
    <scope>NUCLEOTIDE SEQUENCE [LARGE SCALE GENOMIC DNA]</scope>
    <source>
        <strain evidence="10 13">SIr-6563</strain>
    </source>
</reference>
<keyword evidence="3 9" id="KW-0805">Transcription regulation</keyword>
<comment type="domain">
    <text evidence="9">The C-terminal region contains a putative helix-turn-helix (HTH) motif, suggesting that this region may bind DNA.</text>
</comment>
<dbReference type="GO" id="GO:0003677">
    <property type="term" value="F:DNA binding"/>
    <property type="evidence" value="ECO:0007669"/>
    <property type="project" value="UniProtKB-UniRule"/>
</dbReference>
<comment type="function">
    <text evidence="8 9">Functions in complex with FlhC as a master transcriptional regulator that regulates transcription of several flagellar and non-flagellar operons by binding to their promoter region. Activates expression of class 2 flagellar genes, including fliA, which is a flagellum-specific sigma factor that turns on the class 3 genes. Also regulates genes whose products function in a variety of physiological pathways.</text>
</comment>
<dbReference type="Proteomes" id="UP000183529">
    <property type="component" value="Unassembled WGS sequence"/>
</dbReference>
<keyword evidence="11" id="KW-0969">Cilium</keyword>
<reference evidence="11 12" key="1">
    <citation type="submission" date="2016-10" db="EMBL/GenBank/DDBJ databases">
        <authorList>
            <person name="Varghese N."/>
            <person name="Submissions S."/>
        </authorList>
    </citation>
    <scope>NUCLEOTIDE SEQUENCE [LARGE SCALE GENOMIC DNA]</scope>
    <source>
        <strain evidence="11 12">LMG 22274</strain>
    </source>
</reference>
<comment type="similarity">
    <text evidence="9">Belongs to the FlhD family.</text>
</comment>
<evidence type="ECO:0000256" key="2">
    <source>
        <dbReference type="ARBA" id="ARBA00022795"/>
    </source>
</evidence>
<evidence type="ECO:0000256" key="9">
    <source>
        <dbReference type="HAMAP-Rule" id="MF_00725"/>
    </source>
</evidence>
<evidence type="ECO:0000313" key="11">
    <source>
        <dbReference type="EMBL" id="SEJ47937.1"/>
    </source>
</evidence>
<evidence type="ECO:0000256" key="8">
    <source>
        <dbReference type="ARBA" id="ARBA00025431"/>
    </source>
</evidence>
<dbReference type="InterPro" id="IPR023559">
    <property type="entry name" value="Flagellar_FlhD"/>
</dbReference>
<keyword evidence="11" id="KW-0966">Cell projection</keyword>
<gene>
    <name evidence="9" type="primary">flhD</name>
    <name evidence="10" type="ORF">C7400_110126</name>
    <name evidence="11" type="ORF">SAMN05216550_105124</name>
</gene>
<accession>A0A1A5X133</accession>
<evidence type="ECO:0000313" key="10">
    <source>
        <dbReference type="EMBL" id="PXX15334.1"/>
    </source>
</evidence>
<dbReference type="InterPro" id="IPR036194">
    <property type="entry name" value="FlhD_sf"/>
</dbReference>
<evidence type="ECO:0000313" key="12">
    <source>
        <dbReference type="Proteomes" id="UP000183529"/>
    </source>
</evidence>
<name>A0A1A5X133_9BURK</name>
<comment type="caution">
    <text evidence="11">The sequence shown here is derived from an EMBL/GenBank/DDBJ whole genome shotgun (WGS) entry which is preliminary data.</text>
</comment>
<organism evidence="11 12">
    <name type="scientific">Paraburkholderia tropica</name>
    <dbReference type="NCBI Taxonomy" id="92647"/>
    <lineage>
        <taxon>Bacteria</taxon>
        <taxon>Pseudomonadati</taxon>
        <taxon>Pseudomonadota</taxon>
        <taxon>Betaproteobacteria</taxon>
        <taxon>Burkholderiales</taxon>
        <taxon>Burkholderiaceae</taxon>
        <taxon>Paraburkholderia</taxon>
    </lineage>
</organism>
<keyword evidence="13" id="KW-1185">Reference proteome</keyword>
<evidence type="ECO:0000256" key="7">
    <source>
        <dbReference type="ARBA" id="ARBA00023163"/>
    </source>
</evidence>
<dbReference type="GO" id="GO:1902208">
    <property type="term" value="P:regulation of bacterial-type flagellum assembly"/>
    <property type="evidence" value="ECO:0007669"/>
    <property type="project" value="UniProtKB-UniRule"/>
</dbReference>
<evidence type="ECO:0000256" key="6">
    <source>
        <dbReference type="ARBA" id="ARBA00023159"/>
    </source>
</evidence>
<dbReference type="NCBIfam" id="NF002783">
    <property type="entry name" value="PRK02909.1-1"/>
    <property type="match status" value="1"/>
</dbReference>
<dbReference type="RefSeq" id="WP_065065249.1">
    <property type="nucleotide sequence ID" value="NZ_CADFGN010000002.1"/>
</dbReference>
<sequence>MSATTQSDMLSEIKEVNLSYLLLAQRLLREDRPTGMFRMGISEQLADVLANLTFAQTVRLAASNQLLCRFRFDDHAILGALADKGKAAQTHSAILMAGQGVEQVN</sequence>
<keyword evidence="6 9" id="KW-0010">Activator</keyword>
<comment type="subunit">
    <text evidence="9">Homodimer; disulfide-linked. Forms a heterohexamer composed of two FlhC and four FlhD subunits. Each FlhC binds a FlhD dimer, forming a heterotrimer, and a hexamer assembles by dimerization of two heterotrimers.</text>
</comment>
<keyword evidence="1 9" id="KW-0963">Cytoplasm</keyword>
<dbReference type="GO" id="GO:0005737">
    <property type="term" value="C:cytoplasm"/>
    <property type="evidence" value="ECO:0007669"/>
    <property type="project" value="UniProtKB-SubCell"/>
</dbReference>